<sequence>MIFLKVMEQADVYGKLKPFQVALVVDNGFLQKDVEDLQTKLHAEPVVAVVSSREDDDDSYPGPNYGNALYIAVSVRKPRPRGELDSSVKAGRRRKGKASRDSSKGSQTSRISRDSPGVTIV</sequence>
<organism evidence="2 3">
    <name type="scientific">Allacma fusca</name>
    <dbReference type="NCBI Taxonomy" id="39272"/>
    <lineage>
        <taxon>Eukaryota</taxon>
        <taxon>Metazoa</taxon>
        <taxon>Ecdysozoa</taxon>
        <taxon>Arthropoda</taxon>
        <taxon>Hexapoda</taxon>
        <taxon>Collembola</taxon>
        <taxon>Symphypleona</taxon>
        <taxon>Sminthuridae</taxon>
        <taxon>Allacma</taxon>
    </lineage>
</organism>
<evidence type="ECO:0000256" key="1">
    <source>
        <dbReference type="SAM" id="MobiDB-lite"/>
    </source>
</evidence>
<proteinExistence type="predicted"/>
<evidence type="ECO:0000313" key="3">
    <source>
        <dbReference type="Proteomes" id="UP000708208"/>
    </source>
</evidence>
<keyword evidence="3" id="KW-1185">Reference proteome</keyword>
<accession>A0A8J2J7A4</accession>
<feature type="non-terminal residue" evidence="2">
    <location>
        <position position="1"/>
    </location>
</feature>
<protein>
    <submittedName>
        <fullName evidence="2">Uncharacterized protein</fullName>
    </submittedName>
</protein>
<reference evidence="2" key="1">
    <citation type="submission" date="2021-06" db="EMBL/GenBank/DDBJ databases">
        <authorList>
            <person name="Hodson N. C."/>
            <person name="Mongue J. A."/>
            <person name="Jaron S. K."/>
        </authorList>
    </citation>
    <scope>NUCLEOTIDE SEQUENCE</scope>
</reference>
<feature type="region of interest" description="Disordered" evidence="1">
    <location>
        <begin position="79"/>
        <end position="121"/>
    </location>
</feature>
<dbReference type="AlphaFoldDB" id="A0A8J2J7A4"/>
<dbReference type="EMBL" id="CAJVCH010022024">
    <property type="protein sequence ID" value="CAG7692445.1"/>
    <property type="molecule type" value="Genomic_DNA"/>
</dbReference>
<comment type="caution">
    <text evidence="2">The sequence shown here is derived from an EMBL/GenBank/DDBJ whole genome shotgun (WGS) entry which is preliminary data.</text>
</comment>
<gene>
    <name evidence="2" type="ORF">AFUS01_LOCUS3648</name>
</gene>
<dbReference type="Proteomes" id="UP000708208">
    <property type="component" value="Unassembled WGS sequence"/>
</dbReference>
<name>A0A8J2J7A4_9HEXA</name>
<evidence type="ECO:0000313" key="2">
    <source>
        <dbReference type="EMBL" id="CAG7692445.1"/>
    </source>
</evidence>